<feature type="signal peptide" evidence="3">
    <location>
        <begin position="1"/>
        <end position="21"/>
    </location>
</feature>
<dbReference type="AlphaFoldDB" id="A0A517RFE0"/>
<feature type="chain" id="PRO_5022155770" evidence="3">
    <location>
        <begin position="22"/>
        <end position="305"/>
    </location>
</feature>
<protein>
    <submittedName>
        <fullName evidence="5">Acetyl esterase</fullName>
    </submittedName>
</protein>
<dbReference type="PANTHER" id="PTHR48081">
    <property type="entry name" value="AB HYDROLASE SUPERFAMILY PROTEIN C4A8.06C"/>
    <property type="match status" value="1"/>
</dbReference>
<evidence type="ECO:0000256" key="3">
    <source>
        <dbReference type="SAM" id="SignalP"/>
    </source>
</evidence>
<dbReference type="InterPro" id="IPR050300">
    <property type="entry name" value="GDXG_lipolytic_enzyme"/>
</dbReference>
<organism evidence="5 6">
    <name type="scientific">Gimesia alba</name>
    <dbReference type="NCBI Taxonomy" id="2527973"/>
    <lineage>
        <taxon>Bacteria</taxon>
        <taxon>Pseudomonadati</taxon>
        <taxon>Planctomycetota</taxon>
        <taxon>Planctomycetia</taxon>
        <taxon>Planctomycetales</taxon>
        <taxon>Planctomycetaceae</taxon>
        <taxon>Gimesia</taxon>
    </lineage>
</organism>
<name>A0A517RFE0_9PLAN</name>
<dbReference type="Proteomes" id="UP000317171">
    <property type="component" value="Chromosome"/>
</dbReference>
<keyword evidence="6" id="KW-1185">Reference proteome</keyword>
<dbReference type="GO" id="GO:0004806">
    <property type="term" value="F:triacylglycerol lipase activity"/>
    <property type="evidence" value="ECO:0007669"/>
    <property type="project" value="TreeGrafter"/>
</dbReference>
<sequence precursor="true">MQRRILAVLLTFTFLASASFAADKPKTPKPTHANVAYGPHDKTKLDFWEAKGKGPRPLLVYIHGGGWIGGDKGRVSSNIQAYLDKGISYASINYRLTGEASLPVPVHDAARAIQFIRSKAKEWNIDKKKIALTGGSAGACTSMWLLCHDDLADPKSKDPVARESTRVIAAAVGGGQTSIDPKVIEPWLGPNVLKHNMIHKAVGGKSMQDVMDNYEKHEALYKEFSPYNHLTADDPPLLMTYGNNMKLPSENASHGIHHPVYGVKMKEKADKVGTECHLLIPGVSKSKQYSNSNEFLMDKLLGKDS</sequence>
<evidence type="ECO:0000313" key="6">
    <source>
        <dbReference type="Proteomes" id="UP000317171"/>
    </source>
</evidence>
<dbReference type="KEGG" id="gaz:Pan241w_26880"/>
<dbReference type="RefSeq" id="WP_145216106.1">
    <property type="nucleotide sequence ID" value="NZ_CP036269.1"/>
</dbReference>
<evidence type="ECO:0000313" key="5">
    <source>
        <dbReference type="EMBL" id="QDT42602.1"/>
    </source>
</evidence>
<dbReference type="Pfam" id="PF20434">
    <property type="entry name" value="BD-FAE"/>
    <property type="match status" value="1"/>
</dbReference>
<dbReference type="Gene3D" id="3.40.50.1820">
    <property type="entry name" value="alpha/beta hydrolase"/>
    <property type="match status" value="1"/>
</dbReference>
<keyword evidence="2" id="KW-0378">Hydrolase</keyword>
<gene>
    <name evidence="5" type="ORF">Pan241w_26880</name>
</gene>
<evidence type="ECO:0000256" key="2">
    <source>
        <dbReference type="ARBA" id="ARBA00022801"/>
    </source>
</evidence>
<dbReference type="InterPro" id="IPR029058">
    <property type="entry name" value="AB_hydrolase_fold"/>
</dbReference>
<keyword evidence="3" id="KW-0732">Signal</keyword>
<accession>A0A517RFE0</accession>
<evidence type="ECO:0000259" key="4">
    <source>
        <dbReference type="Pfam" id="PF20434"/>
    </source>
</evidence>
<dbReference type="EMBL" id="CP036269">
    <property type="protein sequence ID" value="QDT42602.1"/>
    <property type="molecule type" value="Genomic_DNA"/>
</dbReference>
<dbReference type="OrthoDB" id="265201at2"/>
<comment type="similarity">
    <text evidence="1">Belongs to the 'GDXG' lipolytic enzyme family.</text>
</comment>
<reference evidence="5 6" key="1">
    <citation type="submission" date="2019-02" db="EMBL/GenBank/DDBJ databases">
        <title>Deep-cultivation of Planctomycetes and their phenomic and genomic characterization uncovers novel biology.</title>
        <authorList>
            <person name="Wiegand S."/>
            <person name="Jogler M."/>
            <person name="Boedeker C."/>
            <person name="Pinto D."/>
            <person name="Vollmers J."/>
            <person name="Rivas-Marin E."/>
            <person name="Kohn T."/>
            <person name="Peeters S.H."/>
            <person name="Heuer A."/>
            <person name="Rast P."/>
            <person name="Oberbeckmann S."/>
            <person name="Bunk B."/>
            <person name="Jeske O."/>
            <person name="Meyerdierks A."/>
            <person name="Storesund J.E."/>
            <person name="Kallscheuer N."/>
            <person name="Luecker S."/>
            <person name="Lage O.M."/>
            <person name="Pohl T."/>
            <person name="Merkel B.J."/>
            <person name="Hornburger P."/>
            <person name="Mueller R.-W."/>
            <person name="Bruemmer F."/>
            <person name="Labrenz M."/>
            <person name="Spormann A.M."/>
            <person name="Op den Camp H."/>
            <person name="Overmann J."/>
            <person name="Amann R."/>
            <person name="Jetten M.S.M."/>
            <person name="Mascher T."/>
            <person name="Medema M.H."/>
            <person name="Devos D.P."/>
            <person name="Kaster A.-K."/>
            <person name="Ovreas L."/>
            <person name="Rohde M."/>
            <person name="Galperin M.Y."/>
            <person name="Jogler C."/>
        </authorList>
    </citation>
    <scope>NUCLEOTIDE SEQUENCE [LARGE SCALE GENOMIC DNA]</scope>
    <source>
        <strain evidence="5 6">Pan241w</strain>
    </source>
</reference>
<dbReference type="InterPro" id="IPR049492">
    <property type="entry name" value="BD-FAE-like_dom"/>
</dbReference>
<dbReference type="PANTHER" id="PTHR48081:SF30">
    <property type="entry name" value="ACETYL-HYDROLASE LIPR-RELATED"/>
    <property type="match status" value="1"/>
</dbReference>
<dbReference type="SUPFAM" id="SSF53474">
    <property type="entry name" value="alpha/beta-Hydrolases"/>
    <property type="match status" value="1"/>
</dbReference>
<evidence type="ECO:0000256" key="1">
    <source>
        <dbReference type="ARBA" id="ARBA00010515"/>
    </source>
</evidence>
<feature type="domain" description="BD-FAE-like" evidence="4">
    <location>
        <begin position="49"/>
        <end position="246"/>
    </location>
</feature>
<proteinExistence type="inferred from homology"/>